<sequence length="109" mass="12106">MKAGYHFPIETKNGVLKMKKMLALVILSLGLIGCSEKPKTYVCGDDTAEVTRDYIKFVKGEHAGDIIDGIGDNKYKLFTPFGFAYYTVNENTIDITLGTVHHTLTCEVK</sequence>
<name>A0AAU7BA27_9CAUD</name>
<accession>A0AAU7BA27</accession>
<dbReference type="PROSITE" id="PS51257">
    <property type="entry name" value="PROKAR_LIPOPROTEIN"/>
    <property type="match status" value="1"/>
</dbReference>
<dbReference type="EMBL" id="PP802986">
    <property type="protein sequence ID" value="XBC30433.1"/>
    <property type="molecule type" value="Genomic_DNA"/>
</dbReference>
<protein>
    <submittedName>
        <fullName evidence="1">Uncharacterized protein</fullName>
    </submittedName>
</protein>
<organism evidence="1">
    <name type="scientific">Klebsiella phage KpTDp2</name>
    <dbReference type="NCBI Taxonomy" id="3153336"/>
    <lineage>
        <taxon>Viruses</taxon>
        <taxon>Duplodnaviria</taxon>
        <taxon>Heunggongvirae</taxon>
        <taxon>Uroviricota</taxon>
        <taxon>Caudoviricetes</taxon>
        <taxon>Drexlerviridae</taxon>
        <taxon>Webervirus</taxon>
    </lineage>
</organism>
<evidence type="ECO:0000313" key="1">
    <source>
        <dbReference type="EMBL" id="XBC30433.1"/>
    </source>
</evidence>
<reference evidence="1" key="1">
    <citation type="submission" date="2024-05" db="EMBL/GenBank/DDBJ databases">
        <authorList>
            <person name="Mourali D."/>
        </authorList>
    </citation>
    <scope>NUCLEOTIDE SEQUENCE</scope>
</reference>
<proteinExistence type="predicted"/>